<sequence length="252" mass="28368">MADDRNLYAILGLEITATQEEIKKAYKKLALKYHPDRNPAGEHKFKKISNAYKVLSDPIKKAEYDETLSSRRNGKSRNVNINVSSEYSSSRSPTSTFFTTRVHSTGPGFFSFTSTTMGNGPSRGPSFTTTFEETNMDFPESFPFNPPFGRSANRSHRNGRNTFESLFEDPFAGSGFDEINRMFNTMHRSFFSDPLSEALSNQGATNPYRSSPFGPGFPFSSNLFSPPTIPDPLFQNVNTITQTIFNDIFRHL</sequence>
<dbReference type="SMART" id="SM00271">
    <property type="entry name" value="DnaJ"/>
    <property type="match status" value="1"/>
</dbReference>
<feature type="domain" description="J" evidence="2">
    <location>
        <begin position="6"/>
        <end position="68"/>
    </location>
</feature>
<dbReference type="PANTHER" id="PTHR24074">
    <property type="entry name" value="CO-CHAPERONE PROTEIN DJLA"/>
    <property type="match status" value="1"/>
</dbReference>
<dbReference type="InterPro" id="IPR001623">
    <property type="entry name" value="DnaJ_domain"/>
</dbReference>
<keyword evidence="3" id="KW-1185">Reference proteome</keyword>
<dbReference type="STRING" id="131310.A0A0N4ZDN8"/>
<dbReference type="PROSITE" id="PS50076">
    <property type="entry name" value="DNAJ_2"/>
    <property type="match status" value="1"/>
</dbReference>
<accession>A0A0N4ZDN8</accession>
<dbReference type="CDD" id="cd06257">
    <property type="entry name" value="DnaJ"/>
    <property type="match status" value="1"/>
</dbReference>
<evidence type="ECO:0000256" key="1">
    <source>
        <dbReference type="SAM" id="MobiDB-lite"/>
    </source>
</evidence>
<protein>
    <submittedName>
        <fullName evidence="4">J domain-containing protein</fullName>
    </submittedName>
</protein>
<organism evidence="3 4">
    <name type="scientific">Parastrongyloides trichosuri</name>
    <name type="common">Possum-specific nematode worm</name>
    <dbReference type="NCBI Taxonomy" id="131310"/>
    <lineage>
        <taxon>Eukaryota</taxon>
        <taxon>Metazoa</taxon>
        <taxon>Ecdysozoa</taxon>
        <taxon>Nematoda</taxon>
        <taxon>Chromadorea</taxon>
        <taxon>Rhabditida</taxon>
        <taxon>Tylenchina</taxon>
        <taxon>Panagrolaimomorpha</taxon>
        <taxon>Strongyloidoidea</taxon>
        <taxon>Strongyloididae</taxon>
        <taxon>Parastrongyloides</taxon>
    </lineage>
</organism>
<feature type="compositionally biased region" description="Low complexity" evidence="1">
    <location>
        <begin position="84"/>
        <end position="95"/>
    </location>
</feature>
<dbReference type="WBParaSite" id="PTRK_0000569800.1">
    <property type="protein sequence ID" value="PTRK_0000569800.1"/>
    <property type="gene ID" value="PTRK_0000569800"/>
</dbReference>
<evidence type="ECO:0000259" key="2">
    <source>
        <dbReference type="PROSITE" id="PS50076"/>
    </source>
</evidence>
<name>A0A0N4ZDN8_PARTI</name>
<dbReference type="AlphaFoldDB" id="A0A0N4ZDN8"/>
<dbReference type="InterPro" id="IPR036869">
    <property type="entry name" value="J_dom_sf"/>
</dbReference>
<evidence type="ECO:0000313" key="3">
    <source>
        <dbReference type="Proteomes" id="UP000038045"/>
    </source>
</evidence>
<reference evidence="4" key="1">
    <citation type="submission" date="2017-02" db="UniProtKB">
        <authorList>
            <consortium name="WormBaseParasite"/>
        </authorList>
    </citation>
    <scope>IDENTIFICATION</scope>
</reference>
<dbReference type="Pfam" id="PF00226">
    <property type="entry name" value="DnaJ"/>
    <property type="match status" value="1"/>
</dbReference>
<dbReference type="PRINTS" id="PR00625">
    <property type="entry name" value="JDOMAIN"/>
</dbReference>
<dbReference type="SUPFAM" id="SSF46565">
    <property type="entry name" value="Chaperone J-domain"/>
    <property type="match status" value="1"/>
</dbReference>
<dbReference type="Gene3D" id="1.10.287.110">
    <property type="entry name" value="DnaJ domain"/>
    <property type="match status" value="1"/>
</dbReference>
<dbReference type="InterPro" id="IPR050817">
    <property type="entry name" value="DjlA_DnaK_co-chaperone"/>
</dbReference>
<evidence type="ECO:0000313" key="4">
    <source>
        <dbReference type="WBParaSite" id="PTRK_0000569800.1"/>
    </source>
</evidence>
<proteinExistence type="predicted"/>
<dbReference type="Proteomes" id="UP000038045">
    <property type="component" value="Unplaced"/>
</dbReference>
<feature type="region of interest" description="Disordered" evidence="1">
    <location>
        <begin position="67"/>
        <end position="95"/>
    </location>
</feature>